<accession>K3X6V8</accession>
<reference evidence="3" key="1">
    <citation type="journal article" date="2010" name="Genome Biol.">
        <title>Genome sequence of the necrotrophic plant pathogen Pythium ultimum reveals original pathogenicity mechanisms and effector repertoire.</title>
        <authorList>
            <person name="Levesque C.A."/>
            <person name="Brouwer H."/>
            <person name="Cano L."/>
            <person name="Hamilton J.P."/>
            <person name="Holt C."/>
            <person name="Huitema E."/>
            <person name="Raffaele S."/>
            <person name="Robideau G.P."/>
            <person name="Thines M."/>
            <person name="Win J."/>
            <person name="Zerillo M.M."/>
            <person name="Beakes G.W."/>
            <person name="Boore J.L."/>
            <person name="Busam D."/>
            <person name="Dumas B."/>
            <person name="Ferriera S."/>
            <person name="Fuerstenberg S.I."/>
            <person name="Gachon C.M."/>
            <person name="Gaulin E."/>
            <person name="Govers F."/>
            <person name="Grenville-Briggs L."/>
            <person name="Horner N."/>
            <person name="Hostetler J."/>
            <person name="Jiang R.H."/>
            <person name="Johnson J."/>
            <person name="Krajaejun T."/>
            <person name="Lin H."/>
            <person name="Meijer H.J."/>
            <person name="Moore B."/>
            <person name="Morris P."/>
            <person name="Phuntmart V."/>
            <person name="Puiu D."/>
            <person name="Shetty J."/>
            <person name="Stajich J.E."/>
            <person name="Tripathy S."/>
            <person name="Wawra S."/>
            <person name="van West P."/>
            <person name="Whitty B.R."/>
            <person name="Coutinho P.M."/>
            <person name="Henrissat B."/>
            <person name="Martin F."/>
            <person name="Thomas P.D."/>
            <person name="Tyler B.M."/>
            <person name="De Vries R.P."/>
            <person name="Kamoun S."/>
            <person name="Yandell M."/>
            <person name="Tisserat N."/>
            <person name="Buell C.R."/>
        </authorList>
    </citation>
    <scope>NUCLEOTIDE SEQUENCE</scope>
    <source>
        <strain evidence="3">DAOM:BR144</strain>
    </source>
</reference>
<dbReference type="Proteomes" id="UP000019132">
    <property type="component" value="Unassembled WGS sequence"/>
</dbReference>
<name>K3X6V8_GLOUD</name>
<feature type="chain" id="PRO_5003871951" evidence="1">
    <location>
        <begin position="20"/>
        <end position="385"/>
    </location>
</feature>
<dbReference type="eggNOG" id="ENOG502R0Q6">
    <property type="taxonomic scope" value="Eukaryota"/>
</dbReference>
<protein>
    <submittedName>
        <fullName evidence="2">Uncharacterized protein</fullName>
    </submittedName>
</protein>
<evidence type="ECO:0000256" key="1">
    <source>
        <dbReference type="SAM" id="SignalP"/>
    </source>
</evidence>
<organism evidence="2 3">
    <name type="scientific">Globisporangium ultimum (strain ATCC 200006 / CBS 805.95 / DAOM BR144)</name>
    <name type="common">Pythium ultimum</name>
    <dbReference type="NCBI Taxonomy" id="431595"/>
    <lineage>
        <taxon>Eukaryota</taxon>
        <taxon>Sar</taxon>
        <taxon>Stramenopiles</taxon>
        <taxon>Oomycota</taxon>
        <taxon>Peronosporomycetes</taxon>
        <taxon>Pythiales</taxon>
        <taxon>Pythiaceae</taxon>
        <taxon>Globisporangium</taxon>
    </lineage>
</organism>
<evidence type="ECO:0000313" key="2">
    <source>
        <dbReference type="EnsemblProtists" id="PYU1_T012957"/>
    </source>
</evidence>
<dbReference type="AlphaFoldDB" id="K3X6V8"/>
<dbReference type="EnsemblProtists" id="PYU1_T012957">
    <property type="protein sequence ID" value="PYU1_T012957"/>
    <property type="gene ID" value="PYU1_G012930"/>
</dbReference>
<reference evidence="2" key="3">
    <citation type="submission" date="2015-02" db="UniProtKB">
        <authorList>
            <consortium name="EnsemblProtists"/>
        </authorList>
    </citation>
    <scope>IDENTIFICATION</scope>
    <source>
        <strain evidence="2">DAOM BR144</strain>
    </source>
</reference>
<keyword evidence="3" id="KW-1185">Reference proteome</keyword>
<dbReference type="EMBL" id="GL376607">
    <property type="status" value="NOT_ANNOTATED_CDS"/>
    <property type="molecule type" value="Genomic_DNA"/>
</dbReference>
<dbReference type="InParanoid" id="K3X6V8"/>
<reference evidence="3" key="2">
    <citation type="submission" date="2010-04" db="EMBL/GenBank/DDBJ databases">
        <authorList>
            <person name="Buell R."/>
            <person name="Hamilton J."/>
            <person name="Hostetler J."/>
        </authorList>
    </citation>
    <scope>NUCLEOTIDE SEQUENCE [LARGE SCALE GENOMIC DNA]</scope>
    <source>
        <strain evidence="3">DAOM:BR144</strain>
    </source>
</reference>
<feature type="signal peptide" evidence="1">
    <location>
        <begin position="1"/>
        <end position="19"/>
    </location>
</feature>
<proteinExistence type="predicted"/>
<sequence>MWTRAELLLLLRAWRAVLRSPNAHRESSEELEFRIYTRMATLCEGEQPAKNTHAIHQQTKHLKRTFRFISEYNQSHIAAADVPESQPEPQKLPWFALSSQARQEIFQSRKRQRQYRQKQQTRARSFVDIDEHIYQELAVIMKLMVLQIKKRNAMAPSSSSLSISVADSEPPPWTSAELWKLLYAWGDVLEEMMADGAPATTDSAQFQARLYLRFASLSGEEALSCRDEMSCRLQKRALISLYYLVASYNDMRGIEKDWFSLSVAEKKRVFALWNHRAEGFEMLDRGMFGMLAYLVKQEGGRDWQLQQQVDTPHSRSVREAKQAKIEVASQRFDEIEAKRPMQSESIQLNEDAIIVDLVSDAADDKSGGAVSYVGVGESKGAQTKS</sequence>
<evidence type="ECO:0000313" key="3">
    <source>
        <dbReference type="Proteomes" id="UP000019132"/>
    </source>
</evidence>
<keyword evidence="1" id="KW-0732">Signal</keyword>
<dbReference type="VEuPathDB" id="FungiDB:PYU1_G012930"/>
<dbReference type="HOGENOM" id="CLU_718632_0_0_1"/>